<dbReference type="PRINTS" id="PR00297">
    <property type="entry name" value="CHAPERONIN10"/>
</dbReference>
<dbReference type="GO" id="GO:0051082">
    <property type="term" value="F:unfolded protein binding"/>
    <property type="evidence" value="ECO:0007669"/>
    <property type="project" value="TreeGrafter"/>
</dbReference>
<dbReference type="Pfam" id="PF00166">
    <property type="entry name" value="Cpn10"/>
    <property type="match status" value="2"/>
</dbReference>
<dbReference type="SMART" id="SM00883">
    <property type="entry name" value="Cpn10"/>
    <property type="match status" value="2"/>
</dbReference>
<dbReference type="InterPro" id="IPR011032">
    <property type="entry name" value="GroES-like_sf"/>
</dbReference>
<dbReference type="Proteomes" id="UP000095751">
    <property type="component" value="Unassembled WGS sequence"/>
</dbReference>
<dbReference type="GO" id="GO:0051087">
    <property type="term" value="F:protein-folding chaperone binding"/>
    <property type="evidence" value="ECO:0007669"/>
    <property type="project" value="TreeGrafter"/>
</dbReference>
<protein>
    <recommendedName>
        <fullName evidence="4">20 kDa chaperonin, chloroplastic</fullName>
    </recommendedName>
    <alternativeName>
        <fullName evidence="3">Chaperonin 10</fullName>
    </alternativeName>
    <alternativeName>
        <fullName evidence="5">Protein Cpn21</fullName>
    </alternativeName>
</protein>
<comment type="similarity">
    <text evidence="1 6">Belongs to the GroES chaperonin family.</text>
</comment>
<dbReference type="AlphaFoldDB" id="A0A1E7FLG7"/>
<dbReference type="FunCoup" id="A0A1E7FLG7">
    <property type="interactions" value="28"/>
</dbReference>
<dbReference type="EMBL" id="KV784356">
    <property type="protein sequence ID" value="OEU18977.1"/>
    <property type="molecule type" value="Genomic_DNA"/>
</dbReference>
<organism evidence="7 8">
    <name type="scientific">Fragilariopsis cylindrus CCMP1102</name>
    <dbReference type="NCBI Taxonomy" id="635003"/>
    <lineage>
        <taxon>Eukaryota</taxon>
        <taxon>Sar</taxon>
        <taxon>Stramenopiles</taxon>
        <taxon>Ochrophyta</taxon>
        <taxon>Bacillariophyta</taxon>
        <taxon>Bacillariophyceae</taxon>
        <taxon>Bacillariophycidae</taxon>
        <taxon>Bacillariales</taxon>
        <taxon>Bacillariaceae</taxon>
        <taxon>Fragilariopsis</taxon>
    </lineage>
</organism>
<evidence type="ECO:0000256" key="6">
    <source>
        <dbReference type="RuleBase" id="RU003479"/>
    </source>
</evidence>
<evidence type="ECO:0000256" key="3">
    <source>
        <dbReference type="ARBA" id="ARBA00031971"/>
    </source>
</evidence>
<proteinExistence type="inferred from homology"/>
<dbReference type="Gene3D" id="2.30.33.40">
    <property type="entry name" value="GroES chaperonin"/>
    <property type="match status" value="2"/>
</dbReference>
<dbReference type="PANTHER" id="PTHR10772">
    <property type="entry name" value="10 KDA HEAT SHOCK PROTEIN"/>
    <property type="match status" value="1"/>
</dbReference>
<evidence type="ECO:0000256" key="4">
    <source>
        <dbReference type="ARBA" id="ARBA00073031"/>
    </source>
</evidence>
<evidence type="ECO:0000256" key="2">
    <source>
        <dbReference type="ARBA" id="ARBA00023186"/>
    </source>
</evidence>
<dbReference type="GO" id="GO:0046872">
    <property type="term" value="F:metal ion binding"/>
    <property type="evidence" value="ECO:0007669"/>
    <property type="project" value="TreeGrafter"/>
</dbReference>
<evidence type="ECO:0000313" key="7">
    <source>
        <dbReference type="EMBL" id="OEU18977.1"/>
    </source>
</evidence>
<keyword evidence="8" id="KW-1185">Reference proteome</keyword>
<dbReference type="OrthoDB" id="184876at2759"/>
<dbReference type="GO" id="GO:0044183">
    <property type="term" value="F:protein folding chaperone"/>
    <property type="evidence" value="ECO:0007669"/>
    <property type="project" value="InterPro"/>
</dbReference>
<sequence>MTVGNKFTMKTTIIFGIFFCQLMTSAVAFSVTSATRTKTTKTTLAAETTSTSSSIETTYTLDGDEIRGPITPLRNFVLVKVKDTLTATSGGILLPDQSKERPTEGLVIAAGPGKIHPFTAIRIDNPIKEGMSVLYGKYDGKAIVYNDDSCQMIRDDDCLLYYNGITMKLDNVFPVRDYVLVALDEDPESLATKSGVVIASQVVADDVPCEGTVVKLGEGRMNSSGKLSPSPAKVGERIKFKDYAGNDVNINGKPYSVVKNVNILCSLSEEIKAMRDAAGDDDAAP</sequence>
<keyword evidence="2 6" id="KW-0143">Chaperone</keyword>
<dbReference type="InterPro" id="IPR020818">
    <property type="entry name" value="Chaperonin_GroES"/>
</dbReference>
<evidence type="ECO:0000256" key="5">
    <source>
        <dbReference type="ARBA" id="ARBA00079398"/>
    </source>
</evidence>
<dbReference type="InParanoid" id="A0A1E7FLG7"/>
<reference evidence="7 8" key="1">
    <citation type="submission" date="2016-09" db="EMBL/GenBank/DDBJ databases">
        <title>Extensive genetic diversity and differential bi-allelic expression allows diatom success in the polar Southern Ocean.</title>
        <authorList>
            <consortium name="DOE Joint Genome Institute"/>
            <person name="Mock T."/>
            <person name="Otillar R.P."/>
            <person name="Strauss J."/>
            <person name="Dupont C."/>
            <person name="Frickenhaus S."/>
            <person name="Maumus F."/>
            <person name="Mcmullan M."/>
            <person name="Sanges R."/>
            <person name="Schmutz J."/>
            <person name="Toseland A."/>
            <person name="Valas R."/>
            <person name="Veluchamy A."/>
            <person name="Ward B.J."/>
            <person name="Allen A."/>
            <person name="Barry K."/>
            <person name="Falciatore A."/>
            <person name="Ferrante M."/>
            <person name="Fortunato A.E."/>
            <person name="Gloeckner G."/>
            <person name="Gruber A."/>
            <person name="Hipkin R."/>
            <person name="Janech M."/>
            <person name="Kroth P."/>
            <person name="Leese F."/>
            <person name="Lindquist E."/>
            <person name="Lyon B.R."/>
            <person name="Martin J."/>
            <person name="Mayer C."/>
            <person name="Parker M."/>
            <person name="Quesneville H."/>
            <person name="Raymond J."/>
            <person name="Uhlig C."/>
            <person name="Valentin K.U."/>
            <person name="Worden A.Z."/>
            <person name="Armbrust E.V."/>
            <person name="Bowler C."/>
            <person name="Green B."/>
            <person name="Moulton V."/>
            <person name="Van Oosterhout C."/>
            <person name="Grigoriev I."/>
        </authorList>
    </citation>
    <scope>NUCLEOTIDE SEQUENCE [LARGE SCALE GENOMIC DNA]</scope>
    <source>
        <strain evidence="7 8">CCMP1102</strain>
    </source>
</reference>
<dbReference type="PANTHER" id="PTHR10772:SF63">
    <property type="entry name" value="20 KDA CHAPERONIN, CHLOROPLASTIC"/>
    <property type="match status" value="1"/>
</dbReference>
<dbReference type="SUPFAM" id="SSF50129">
    <property type="entry name" value="GroES-like"/>
    <property type="match status" value="2"/>
</dbReference>
<accession>A0A1E7FLG7</accession>
<name>A0A1E7FLG7_9STRA</name>
<dbReference type="GO" id="GO:0005524">
    <property type="term" value="F:ATP binding"/>
    <property type="evidence" value="ECO:0007669"/>
    <property type="project" value="InterPro"/>
</dbReference>
<dbReference type="KEGG" id="fcy:FRACYDRAFT_268516"/>
<dbReference type="InterPro" id="IPR037124">
    <property type="entry name" value="Chaperonin_GroES_sf"/>
</dbReference>
<gene>
    <name evidence="7" type="ORF">FRACYDRAFT_268516</name>
</gene>
<dbReference type="GO" id="GO:0005739">
    <property type="term" value="C:mitochondrion"/>
    <property type="evidence" value="ECO:0007669"/>
    <property type="project" value="TreeGrafter"/>
</dbReference>
<dbReference type="FunFam" id="2.30.33.40:FF:000001">
    <property type="entry name" value="10 kDa chaperonin"/>
    <property type="match status" value="1"/>
</dbReference>
<dbReference type="CDD" id="cd00320">
    <property type="entry name" value="cpn10"/>
    <property type="match status" value="2"/>
</dbReference>
<evidence type="ECO:0000256" key="1">
    <source>
        <dbReference type="ARBA" id="ARBA00006975"/>
    </source>
</evidence>
<evidence type="ECO:0000313" key="8">
    <source>
        <dbReference type="Proteomes" id="UP000095751"/>
    </source>
</evidence>